<name>A0ABZ2SSR3_9ENTE</name>
<dbReference type="Pfam" id="PF26363">
    <property type="entry name" value="Phospholipase-like"/>
    <property type="match status" value="1"/>
</dbReference>
<dbReference type="RefSeq" id="WP_206853997.1">
    <property type="nucleotide sequence ID" value="NZ_CP147250.1"/>
</dbReference>
<keyword evidence="3" id="KW-1185">Reference proteome</keyword>
<organism evidence="2 3">
    <name type="scientific">Candidatus Enterococcus mangumiae</name>
    <dbReference type="NCBI Taxonomy" id="2230878"/>
    <lineage>
        <taxon>Bacteria</taxon>
        <taxon>Bacillati</taxon>
        <taxon>Bacillota</taxon>
        <taxon>Bacilli</taxon>
        <taxon>Lactobacillales</taxon>
        <taxon>Enterococcaceae</taxon>
        <taxon>Enterococcus</taxon>
    </lineage>
</organism>
<dbReference type="EMBL" id="CP147250">
    <property type="protein sequence ID" value="WYJ78778.1"/>
    <property type="molecule type" value="Genomic_DNA"/>
</dbReference>
<feature type="coiled-coil region" evidence="1">
    <location>
        <begin position="411"/>
        <end position="438"/>
    </location>
</feature>
<evidence type="ECO:0008006" key="4">
    <source>
        <dbReference type="Google" id="ProtNLM"/>
    </source>
</evidence>
<dbReference type="Gene3D" id="3.40.50.1820">
    <property type="entry name" value="alpha/beta hydrolase"/>
    <property type="match status" value="1"/>
</dbReference>
<keyword evidence="1" id="KW-0175">Coiled coil</keyword>
<accession>A0ABZ2SSR3</accession>
<reference evidence="2 3" key="1">
    <citation type="submission" date="2024-03" db="EMBL/GenBank/DDBJ databases">
        <title>The Genome Sequence of Enterococcus sp. DIV1094.</title>
        <authorList>
            <consortium name="The Broad Institute Genomics Platform"/>
            <consortium name="The Broad Institute Microbial Omics Core"/>
            <consortium name="The Broad Institute Genomic Center for Infectious Diseases"/>
            <person name="Earl A."/>
            <person name="Manson A."/>
            <person name="Gilmore M."/>
            <person name="Schwartman J."/>
            <person name="Shea T."/>
            <person name="Abouelleil A."/>
            <person name="Cao P."/>
            <person name="Chapman S."/>
            <person name="Cusick C."/>
            <person name="Young S."/>
            <person name="Neafsey D."/>
            <person name="Nusbaum C."/>
            <person name="Birren B."/>
        </authorList>
    </citation>
    <scope>NUCLEOTIDE SEQUENCE [LARGE SCALE GENOMIC DNA]</scope>
    <source>
        <strain evidence="2 3">DIV1094</strain>
    </source>
</reference>
<proteinExistence type="predicted"/>
<sequence>MDQNRYLSKFIYQLESGKVNYGDKPLGTNHIVIETLNTDKDKIGNESRPKKNSTQAMVVAEIKDEFKKFNDNELRKVPGFPDSVITKNLTIAYAGTTSAKDWQTNIVEIGLSIKHPDGAFVSALNYAREIEKQYPKSDGYTISTTGHSLGGAKALFVAALNGYDSVTYGAAGPGVAIVVALLDNHPGTLINIYDTSDAVTNEFFTGGKGMIPINSFGIDNSGWEDFGHSLDQFKTDEKGNYIDKHGQIIVYADGNGGILLAPTLWQQTLLKNEARIKLLAVSGEHTLDEIKRLKEENEWLKVQIKEFLTLQELRQKLTGSGGGLSQSEKIYLEDSQALAVVRTAASKFDEAMVNVRVIYQNGITELEELWNDWLGRIRNYTPHLTYNEVIETLAEVDCTKWEIVDEPTQEFRDKIRQIDQLSEQFQSLADEITQKINEMVARDKELANQLFGV</sequence>
<protein>
    <recommendedName>
        <fullName evidence="4">Triacylglycerol lipase</fullName>
    </recommendedName>
</protein>
<dbReference type="SUPFAM" id="SSF53474">
    <property type="entry name" value="alpha/beta-Hydrolases"/>
    <property type="match status" value="1"/>
</dbReference>
<dbReference type="Proteomes" id="UP000664360">
    <property type="component" value="Chromosome"/>
</dbReference>
<evidence type="ECO:0000256" key="1">
    <source>
        <dbReference type="SAM" id="Coils"/>
    </source>
</evidence>
<dbReference type="InterPro" id="IPR029058">
    <property type="entry name" value="AB_hydrolase_fold"/>
</dbReference>
<evidence type="ECO:0000313" key="3">
    <source>
        <dbReference type="Proteomes" id="UP000664360"/>
    </source>
</evidence>
<gene>
    <name evidence="2" type="ORF">DOK79_000284</name>
</gene>
<evidence type="ECO:0000313" key="2">
    <source>
        <dbReference type="EMBL" id="WYJ78778.1"/>
    </source>
</evidence>